<dbReference type="PROSITE" id="PS51677">
    <property type="entry name" value="NODB"/>
    <property type="match status" value="1"/>
</dbReference>
<dbReference type="Pfam" id="PF01522">
    <property type="entry name" value="Polysacc_deac_1"/>
    <property type="match status" value="1"/>
</dbReference>
<proteinExistence type="predicted"/>
<evidence type="ECO:0000256" key="1">
    <source>
        <dbReference type="ARBA" id="ARBA00022723"/>
    </source>
</evidence>
<dbReference type="AlphaFoldDB" id="A0A9D2RWJ5"/>
<feature type="region of interest" description="Disordered" evidence="3">
    <location>
        <begin position="367"/>
        <end position="435"/>
    </location>
</feature>
<dbReference type="CDD" id="cd10954">
    <property type="entry name" value="CE4_CtAXE_like"/>
    <property type="match status" value="1"/>
</dbReference>
<keyword evidence="2" id="KW-0378">Hydrolase</keyword>
<dbReference type="Gene3D" id="2.10.270.10">
    <property type="entry name" value="Cholin Binding"/>
    <property type="match status" value="1"/>
</dbReference>
<reference evidence="5" key="1">
    <citation type="journal article" date="2021" name="PeerJ">
        <title>Extensive microbial diversity within the chicken gut microbiome revealed by metagenomics and culture.</title>
        <authorList>
            <person name="Gilroy R."/>
            <person name="Ravi A."/>
            <person name="Getino M."/>
            <person name="Pursley I."/>
            <person name="Horton D.L."/>
            <person name="Alikhan N.F."/>
            <person name="Baker D."/>
            <person name="Gharbi K."/>
            <person name="Hall N."/>
            <person name="Watson M."/>
            <person name="Adriaenssens E.M."/>
            <person name="Foster-Nyarko E."/>
            <person name="Jarju S."/>
            <person name="Secka A."/>
            <person name="Antonio M."/>
            <person name="Oren A."/>
            <person name="Chaudhuri R.R."/>
            <person name="La Ragione R."/>
            <person name="Hildebrand F."/>
            <person name="Pallen M.J."/>
        </authorList>
    </citation>
    <scope>NUCLEOTIDE SEQUENCE</scope>
    <source>
        <strain evidence="5">ChiSjej1B19-5720</strain>
    </source>
</reference>
<dbReference type="PANTHER" id="PTHR10587:SF133">
    <property type="entry name" value="CHITIN DEACETYLASE 1-RELATED"/>
    <property type="match status" value="1"/>
</dbReference>
<keyword evidence="1" id="KW-0479">Metal-binding</keyword>
<organism evidence="5 6">
    <name type="scientific">Candidatus Blautia faecavium</name>
    <dbReference type="NCBI Taxonomy" id="2838487"/>
    <lineage>
        <taxon>Bacteria</taxon>
        <taxon>Bacillati</taxon>
        <taxon>Bacillota</taxon>
        <taxon>Clostridia</taxon>
        <taxon>Lachnospirales</taxon>
        <taxon>Lachnospiraceae</taxon>
        <taxon>Blautia</taxon>
    </lineage>
</organism>
<dbReference type="SUPFAM" id="SSF69360">
    <property type="entry name" value="Cell wall binding repeat"/>
    <property type="match status" value="1"/>
</dbReference>
<accession>A0A9D2RWJ5</accession>
<dbReference type="InterPro" id="IPR011330">
    <property type="entry name" value="Glyco_hydro/deAcase_b/a-brl"/>
</dbReference>
<dbReference type="GO" id="GO:0005975">
    <property type="term" value="P:carbohydrate metabolic process"/>
    <property type="evidence" value="ECO:0007669"/>
    <property type="project" value="InterPro"/>
</dbReference>
<dbReference type="PANTHER" id="PTHR10587">
    <property type="entry name" value="GLYCOSYL TRANSFERASE-RELATED"/>
    <property type="match status" value="1"/>
</dbReference>
<dbReference type="GO" id="GO:0016020">
    <property type="term" value="C:membrane"/>
    <property type="evidence" value="ECO:0007669"/>
    <property type="project" value="TreeGrafter"/>
</dbReference>
<dbReference type="SUPFAM" id="SSF88713">
    <property type="entry name" value="Glycoside hydrolase/deacetylase"/>
    <property type="match status" value="1"/>
</dbReference>
<evidence type="ECO:0000313" key="5">
    <source>
        <dbReference type="EMBL" id="HJB28574.1"/>
    </source>
</evidence>
<evidence type="ECO:0000256" key="3">
    <source>
        <dbReference type="SAM" id="MobiDB-lite"/>
    </source>
</evidence>
<protein>
    <submittedName>
        <fullName evidence="5">Polysaccharide deacetylase family protein</fullName>
    </submittedName>
</protein>
<dbReference type="GO" id="GO:0016810">
    <property type="term" value="F:hydrolase activity, acting on carbon-nitrogen (but not peptide) bonds"/>
    <property type="evidence" value="ECO:0007669"/>
    <property type="project" value="InterPro"/>
</dbReference>
<feature type="compositionally biased region" description="Acidic residues" evidence="3">
    <location>
        <begin position="393"/>
        <end position="404"/>
    </location>
</feature>
<reference evidence="5" key="2">
    <citation type="submission" date="2021-04" db="EMBL/GenBank/DDBJ databases">
        <authorList>
            <person name="Gilroy R."/>
        </authorList>
    </citation>
    <scope>NUCLEOTIDE SEQUENCE</scope>
    <source>
        <strain evidence="5">ChiSjej1B19-5720</strain>
    </source>
</reference>
<evidence type="ECO:0000259" key="4">
    <source>
        <dbReference type="PROSITE" id="PS51677"/>
    </source>
</evidence>
<dbReference type="GO" id="GO:0046872">
    <property type="term" value="F:metal ion binding"/>
    <property type="evidence" value="ECO:0007669"/>
    <property type="project" value="UniProtKB-KW"/>
</dbReference>
<dbReference type="InterPro" id="IPR050248">
    <property type="entry name" value="Polysacc_deacetylase_ArnD"/>
</dbReference>
<feature type="domain" description="NodB homology" evidence="4">
    <location>
        <begin position="160"/>
        <end position="334"/>
    </location>
</feature>
<evidence type="ECO:0000313" key="6">
    <source>
        <dbReference type="Proteomes" id="UP000823842"/>
    </source>
</evidence>
<feature type="compositionally biased region" description="Low complexity" evidence="3">
    <location>
        <begin position="379"/>
        <end position="392"/>
    </location>
</feature>
<gene>
    <name evidence="5" type="ORF">IAA06_07240</name>
</gene>
<sequence length="435" mass="47934">MNKRALRERIRRKRRRRMIRKLTRLSVYAVAAILLVVFLVRGVIFPIINSIGGDASSGDRVEVQAETPAADPNAAVRQPLRGQGDIAKTTQLTPGWHEDENGRWYQNADGTYYSSGFQEIDGVLYSFDENGYMQTGWVSKGVKDFYFNEDGSYNPDKVKPRIALTFDDGPGQYTDKLLDCVEQYNAHVTFFMLGSNVSEYKDTVKRMVDLGCEIGSHSWDHPDLQTISLEEVAKQFSDTDNALIDACGQAATAARAPYGSGNQDIYNTVQKPFFMWSMDTLDWKVLNADTDYETVMNGDLTDGSIILMHDIHEPSVEAAIRIIPALIEKGYKLVTVSELAEAKDVELQYASYSNFWDSQLSAGAIPGYKGNTETEDTSGDASSEGEGFSDGSEGTEESLSDGTEETGFSDGSQDESGDSQEECGTDSGEECSTGE</sequence>
<comment type="caution">
    <text evidence="5">The sequence shown here is derived from an EMBL/GenBank/DDBJ whole genome shotgun (WGS) entry which is preliminary data.</text>
</comment>
<name>A0A9D2RWJ5_9FIRM</name>
<feature type="compositionally biased region" description="Acidic residues" evidence="3">
    <location>
        <begin position="412"/>
        <end position="429"/>
    </location>
</feature>
<evidence type="ECO:0000256" key="2">
    <source>
        <dbReference type="ARBA" id="ARBA00022801"/>
    </source>
</evidence>
<dbReference type="InterPro" id="IPR002509">
    <property type="entry name" value="NODB_dom"/>
</dbReference>
<dbReference type="EMBL" id="DWYZ01000141">
    <property type="protein sequence ID" value="HJB28574.1"/>
    <property type="molecule type" value="Genomic_DNA"/>
</dbReference>
<dbReference type="Gene3D" id="3.20.20.370">
    <property type="entry name" value="Glycoside hydrolase/deacetylase"/>
    <property type="match status" value="1"/>
</dbReference>
<dbReference type="Proteomes" id="UP000823842">
    <property type="component" value="Unassembled WGS sequence"/>
</dbReference>